<dbReference type="InterPro" id="IPR046656">
    <property type="entry name" value="DUF6674"/>
</dbReference>
<proteinExistence type="predicted"/>
<organism evidence="2 3">
    <name type="scientific">Lachnotalea glycerini</name>
    <dbReference type="NCBI Taxonomy" id="1763509"/>
    <lineage>
        <taxon>Bacteria</taxon>
        <taxon>Bacillati</taxon>
        <taxon>Bacillota</taxon>
        <taxon>Clostridia</taxon>
        <taxon>Lachnospirales</taxon>
        <taxon>Lachnospiraceae</taxon>
        <taxon>Lachnotalea</taxon>
    </lineage>
</organism>
<dbReference type="EMBL" id="NOKA02000047">
    <property type="protein sequence ID" value="RDY30138.1"/>
    <property type="molecule type" value="Genomic_DNA"/>
</dbReference>
<dbReference type="OrthoDB" id="1770084at2"/>
<keyword evidence="1" id="KW-0175">Coiled coil</keyword>
<comment type="caution">
    <text evidence="2">The sequence shown here is derived from an EMBL/GenBank/DDBJ whole genome shotgun (WGS) entry which is preliminary data.</text>
</comment>
<feature type="coiled-coil region" evidence="1">
    <location>
        <begin position="41"/>
        <end position="95"/>
    </location>
</feature>
<dbReference type="Proteomes" id="UP000216411">
    <property type="component" value="Unassembled WGS sequence"/>
</dbReference>
<gene>
    <name evidence="2" type="ORF">CG710_016280</name>
</gene>
<evidence type="ECO:0000313" key="2">
    <source>
        <dbReference type="EMBL" id="RDY30138.1"/>
    </source>
</evidence>
<dbReference type="Pfam" id="PF20379">
    <property type="entry name" value="DUF6674"/>
    <property type="match status" value="1"/>
</dbReference>
<dbReference type="AlphaFoldDB" id="A0A371JBT5"/>
<reference evidence="2 3" key="1">
    <citation type="journal article" date="2017" name="Genome Announc.">
        <title>Draft Genome Sequence of a Sporulating and Motile Strain of Lachnotalea glycerini Isolated from Water in Quebec City, Canada.</title>
        <authorList>
            <person name="Maheux A.F."/>
            <person name="Boudreau D.K."/>
            <person name="Berube E."/>
            <person name="Boissinot M."/>
            <person name="Raymond F."/>
            <person name="Brodeur S."/>
            <person name="Corbeil J."/>
            <person name="Isabel S."/>
            <person name="Omar R.F."/>
            <person name="Bergeron M.G."/>
        </authorList>
    </citation>
    <scope>NUCLEOTIDE SEQUENCE [LARGE SCALE GENOMIC DNA]</scope>
    <source>
        <strain evidence="2 3">CCRI-19302</strain>
    </source>
</reference>
<keyword evidence="3" id="KW-1185">Reference proteome</keyword>
<protein>
    <submittedName>
        <fullName evidence="2">Uncharacterized protein</fullName>
    </submittedName>
</protein>
<name>A0A371JBT5_9FIRM</name>
<accession>A0A371JBT5</accession>
<sequence>MEAVDKSILLKNEMIMGLLELLKQNNMPQEVNHTFELCTYIDSLEKKLDSMTEELTYVKQQLKDMQEDTVLNNLKAQVQAAAERLQERCNMMIEQLFIVKDNIKSKASDIVMEANKKGKVALNKISELLDVKGKLMDIRTHVKESQKDVSTTIAKIDAFGTGIREANQKIANTFRTFADKEVVDYSQSEKKLSKTELVKKPWIAKQKILEAMELRIDAAIDKVENLARDVDIDRMMKKFDSMMEKSHNEQVGAMVAETEYQYGADAFEACAQGMIVSETNTEIENYELKKEGKSR</sequence>
<evidence type="ECO:0000256" key="1">
    <source>
        <dbReference type="SAM" id="Coils"/>
    </source>
</evidence>
<dbReference type="RefSeq" id="WP_094377473.1">
    <property type="nucleotide sequence ID" value="NZ_NOKA02000047.1"/>
</dbReference>
<evidence type="ECO:0000313" key="3">
    <source>
        <dbReference type="Proteomes" id="UP000216411"/>
    </source>
</evidence>